<gene>
    <name evidence="1" type="ordered locus">MSMEG_6650</name>
</gene>
<keyword evidence="2" id="KW-1185">Reference proteome</keyword>
<dbReference type="AlphaFoldDB" id="A0R6S1"/>
<dbReference type="PATRIC" id="fig|246196.19.peg.6475"/>
<dbReference type="KEGG" id="msm:MSMEG_6650"/>
<dbReference type="OrthoDB" id="9869534at2"/>
<organism evidence="1 2">
    <name type="scientific">Mycolicibacterium smegmatis (strain ATCC 700084 / mc(2)155)</name>
    <name type="common">Mycobacterium smegmatis</name>
    <dbReference type="NCBI Taxonomy" id="246196"/>
    <lineage>
        <taxon>Bacteria</taxon>
        <taxon>Bacillati</taxon>
        <taxon>Actinomycetota</taxon>
        <taxon>Actinomycetes</taxon>
        <taxon>Mycobacteriales</taxon>
        <taxon>Mycobacteriaceae</taxon>
        <taxon>Mycolicibacterium</taxon>
    </lineage>
</organism>
<name>A0R6S1_MYCS2</name>
<protein>
    <submittedName>
        <fullName evidence="1">Uncharacterized protein</fullName>
    </submittedName>
</protein>
<sequence length="59" mass="6582">MREAHNRSCYALHREKITAAAIRRTSHLTVFPGLTRRAMLGGKGAVMTTLEDVTKKKAE</sequence>
<dbReference type="EMBL" id="CP000480">
    <property type="protein sequence ID" value="ABK70465.1"/>
    <property type="molecule type" value="Genomic_DNA"/>
</dbReference>
<proteinExistence type="predicted"/>
<evidence type="ECO:0000313" key="1">
    <source>
        <dbReference type="EMBL" id="ABK70465.1"/>
    </source>
</evidence>
<evidence type="ECO:0000313" key="2">
    <source>
        <dbReference type="Proteomes" id="UP000000757"/>
    </source>
</evidence>
<dbReference type="Proteomes" id="UP000000757">
    <property type="component" value="Chromosome"/>
</dbReference>
<reference evidence="1 2" key="1">
    <citation type="submission" date="2006-10" db="EMBL/GenBank/DDBJ databases">
        <authorList>
            <person name="Fleischmann R.D."/>
            <person name="Dodson R.J."/>
            <person name="Haft D.H."/>
            <person name="Merkel J.S."/>
            <person name="Nelson W.C."/>
            <person name="Fraser C.M."/>
        </authorList>
    </citation>
    <scope>NUCLEOTIDE SEQUENCE [LARGE SCALE GENOMIC DNA]</scope>
    <source>
        <strain evidence="2">ATCC 700084 / mc(2)155</strain>
    </source>
</reference>
<accession>A0R6S1</accession>